<keyword evidence="2" id="KW-1185">Reference proteome</keyword>
<dbReference type="EMBL" id="JRKL02012525">
    <property type="protein sequence ID" value="KAF3944904.1"/>
    <property type="molecule type" value="Genomic_DNA"/>
</dbReference>
<evidence type="ECO:0000313" key="2">
    <source>
        <dbReference type="Proteomes" id="UP000737018"/>
    </source>
</evidence>
<comment type="caution">
    <text evidence="1">The sequence shown here is derived from an EMBL/GenBank/DDBJ whole genome shotgun (WGS) entry which is preliminary data.</text>
</comment>
<accession>A0A8J4QDH9</accession>
<evidence type="ECO:0000313" key="1">
    <source>
        <dbReference type="EMBL" id="KAF3944904.1"/>
    </source>
</evidence>
<gene>
    <name evidence="1" type="ORF">CMV_028674</name>
</gene>
<name>A0A8J4QDH9_9ROSI</name>
<organism evidence="1 2">
    <name type="scientific">Castanea mollissima</name>
    <name type="common">Chinese chestnut</name>
    <dbReference type="NCBI Taxonomy" id="60419"/>
    <lineage>
        <taxon>Eukaryota</taxon>
        <taxon>Viridiplantae</taxon>
        <taxon>Streptophyta</taxon>
        <taxon>Embryophyta</taxon>
        <taxon>Tracheophyta</taxon>
        <taxon>Spermatophyta</taxon>
        <taxon>Magnoliopsida</taxon>
        <taxon>eudicotyledons</taxon>
        <taxon>Gunneridae</taxon>
        <taxon>Pentapetalae</taxon>
        <taxon>rosids</taxon>
        <taxon>fabids</taxon>
        <taxon>Fagales</taxon>
        <taxon>Fagaceae</taxon>
        <taxon>Castanea</taxon>
    </lineage>
</organism>
<reference evidence="1" key="1">
    <citation type="submission" date="2020-03" db="EMBL/GenBank/DDBJ databases">
        <title>Castanea mollissima Vanexum genome sequencing.</title>
        <authorList>
            <person name="Staton M."/>
        </authorList>
    </citation>
    <scope>NUCLEOTIDE SEQUENCE</scope>
    <source>
        <tissue evidence="1">Leaf</tissue>
    </source>
</reference>
<dbReference type="Proteomes" id="UP000737018">
    <property type="component" value="Unassembled WGS sequence"/>
</dbReference>
<sequence>MDMVPNMKYLLGHETQEVYLIFKCDVDPKRCTVPPSSQGSSIDAWPLTGLVETLRHFEVSRFVRKSQICQQFHRTKAYTKEGTRKELFN</sequence>
<dbReference type="AlphaFoldDB" id="A0A8J4QDH9"/>
<protein>
    <submittedName>
        <fullName evidence="1">Uncharacterized protein</fullName>
    </submittedName>
</protein>
<proteinExistence type="predicted"/>